<dbReference type="SMART" id="SM00671">
    <property type="entry name" value="SEL1"/>
    <property type="match status" value="6"/>
</dbReference>
<dbReference type="Proteomes" id="UP000078512">
    <property type="component" value="Unassembled WGS sequence"/>
</dbReference>
<reference evidence="3 4" key="1">
    <citation type="submission" date="2016-05" db="EMBL/GenBank/DDBJ databases">
        <title>Genome sequencing reveals origins of a unique bacterial endosymbiosis in the earliest lineages of terrestrial Fungi.</title>
        <authorList>
            <consortium name="DOE Joint Genome Institute"/>
            <person name="Uehling J."/>
            <person name="Gryganskyi A."/>
            <person name="Hameed K."/>
            <person name="Tschaplinski T."/>
            <person name="Misztal P."/>
            <person name="Wu S."/>
            <person name="Desiro A."/>
            <person name="Vande Pol N."/>
            <person name="Du Z.-Y."/>
            <person name="Zienkiewicz A."/>
            <person name="Zienkiewicz K."/>
            <person name="Morin E."/>
            <person name="Tisserant E."/>
            <person name="Splivallo R."/>
            <person name="Hainaut M."/>
            <person name="Henrissat B."/>
            <person name="Ohm R."/>
            <person name="Kuo A."/>
            <person name="Yan J."/>
            <person name="Lipzen A."/>
            <person name="Nolan M."/>
            <person name="Labutti K."/>
            <person name="Barry K."/>
            <person name="Goldstein A."/>
            <person name="Labbe J."/>
            <person name="Schadt C."/>
            <person name="Tuskan G."/>
            <person name="Grigoriev I."/>
            <person name="Martin F."/>
            <person name="Vilgalys R."/>
            <person name="Bonito G."/>
        </authorList>
    </citation>
    <scope>NUCLEOTIDE SEQUENCE [LARGE SCALE GENOMIC DNA]</scope>
    <source>
        <strain evidence="3 4">AG-77</strain>
    </source>
</reference>
<dbReference type="PANTHER" id="PTHR11102">
    <property type="entry name" value="SEL-1-LIKE PROTEIN"/>
    <property type="match status" value="1"/>
</dbReference>
<gene>
    <name evidence="3" type="ORF">K457DRAFT_1832936</name>
</gene>
<dbReference type="STRING" id="1314771.A0A197JUQ5"/>
<dbReference type="InterPro" id="IPR050767">
    <property type="entry name" value="Sel1_AlgK"/>
</dbReference>
<name>A0A197JUQ5_9FUNG</name>
<evidence type="ECO:0000313" key="4">
    <source>
        <dbReference type="Proteomes" id="UP000078512"/>
    </source>
</evidence>
<dbReference type="OrthoDB" id="272077at2759"/>
<dbReference type="SUPFAM" id="SSF81901">
    <property type="entry name" value="HCP-like"/>
    <property type="match status" value="2"/>
</dbReference>
<evidence type="ECO:0000313" key="3">
    <source>
        <dbReference type="EMBL" id="OAQ28708.1"/>
    </source>
</evidence>
<dbReference type="AlphaFoldDB" id="A0A197JUQ5"/>
<dbReference type="PANTHER" id="PTHR11102:SF160">
    <property type="entry name" value="ERAD-ASSOCIATED E3 UBIQUITIN-PROTEIN LIGASE COMPONENT HRD3"/>
    <property type="match status" value="1"/>
</dbReference>
<feature type="compositionally biased region" description="Low complexity" evidence="2">
    <location>
        <begin position="126"/>
        <end position="135"/>
    </location>
</feature>
<dbReference type="InterPro" id="IPR011990">
    <property type="entry name" value="TPR-like_helical_dom_sf"/>
</dbReference>
<organism evidence="3 4">
    <name type="scientific">Linnemannia elongata AG-77</name>
    <dbReference type="NCBI Taxonomy" id="1314771"/>
    <lineage>
        <taxon>Eukaryota</taxon>
        <taxon>Fungi</taxon>
        <taxon>Fungi incertae sedis</taxon>
        <taxon>Mucoromycota</taxon>
        <taxon>Mortierellomycotina</taxon>
        <taxon>Mortierellomycetes</taxon>
        <taxon>Mortierellales</taxon>
        <taxon>Mortierellaceae</taxon>
        <taxon>Linnemannia</taxon>
    </lineage>
</organism>
<proteinExistence type="inferred from homology"/>
<protein>
    <submittedName>
        <fullName evidence="3">HCP-like protein</fullName>
    </submittedName>
</protein>
<dbReference type="EMBL" id="KV442046">
    <property type="protein sequence ID" value="OAQ28708.1"/>
    <property type="molecule type" value="Genomic_DNA"/>
</dbReference>
<comment type="similarity">
    <text evidence="1">Belongs to the sel-1 family.</text>
</comment>
<dbReference type="Gene3D" id="1.25.40.10">
    <property type="entry name" value="Tetratricopeptide repeat domain"/>
    <property type="match status" value="2"/>
</dbReference>
<feature type="compositionally biased region" description="Polar residues" evidence="2">
    <location>
        <begin position="176"/>
        <end position="187"/>
    </location>
</feature>
<accession>A0A197JUQ5</accession>
<feature type="region of interest" description="Disordered" evidence="2">
    <location>
        <begin position="106"/>
        <end position="135"/>
    </location>
</feature>
<dbReference type="Pfam" id="PF08238">
    <property type="entry name" value="Sel1"/>
    <property type="match status" value="5"/>
</dbReference>
<sequence length="447" mass="49095">MEDDSQKLQAVRAVSKDNLDAAPSSAPGAIVHLETYEDPDTKKPFILWGDIEQAFENVIHVRYKSRIVPYLKGSDFMPLVPNRIAAFPDAVLDVVVRDPVPSAGAATPKIPLQETPPVIPQMKEGPTTPTNAAANTMRRNPQYGLVEVALENYNHMEDPAKGPRLRGPQEIPDQTLPPSSIKPNTPNAHARAPQDSTGNNDITEIMMNARLGVTQAQVALGDLYRLGQGVNQSYQVAMDWYMKASEQGDPVGQRRVGALHDQGLGVRQDSKTALTWFLKAAEQDDAPSQRNIGVLYHSGRGVPKDYSQAMEWYSKAAEQGDAAAQYALGLMYQCGQGVSANISQALVWYLKAAEQGHGQAQCNLGFLYGNGEGVTQDYDTALDWYLKAASQNHVVAFYNIARYYYRGRCSLQQSTMATEGLKRAAGKGDPDAARYLQELERLRQAEQ</sequence>
<feature type="region of interest" description="Disordered" evidence="2">
    <location>
        <begin position="157"/>
        <end position="199"/>
    </location>
</feature>
<dbReference type="InterPro" id="IPR006597">
    <property type="entry name" value="Sel1-like"/>
</dbReference>
<keyword evidence="4" id="KW-1185">Reference proteome</keyword>
<evidence type="ECO:0000256" key="2">
    <source>
        <dbReference type="SAM" id="MobiDB-lite"/>
    </source>
</evidence>
<evidence type="ECO:0000256" key="1">
    <source>
        <dbReference type="ARBA" id="ARBA00038101"/>
    </source>
</evidence>